<sequence>MVGPDPITAGKVYYIPLNSVIRVRLVRIQILAETFRIQILSRNVSLVNRNHFEEPFGWLGRF</sequence>
<reference evidence="1" key="2">
    <citation type="journal article" date="2015" name="Data Brief">
        <title>Shoot transcriptome of the giant reed, Arundo donax.</title>
        <authorList>
            <person name="Barrero R.A."/>
            <person name="Guerrero F.D."/>
            <person name="Moolhuijzen P."/>
            <person name="Goolsby J.A."/>
            <person name="Tidwell J."/>
            <person name="Bellgard S.E."/>
            <person name="Bellgard M.I."/>
        </authorList>
    </citation>
    <scope>NUCLEOTIDE SEQUENCE</scope>
    <source>
        <tissue evidence="1">Shoot tissue taken approximately 20 cm above the soil surface</tissue>
    </source>
</reference>
<proteinExistence type="predicted"/>
<accession>A0A0A9CKQ3</accession>
<name>A0A0A9CKQ3_ARUDO</name>
<dbReference type="AlphaFoldDB" id="A0A0A9CKQ3"/>
<evidence type="ECO:0000313" key="1">
    <source>
        <dbReference type="EMBL" id="JAD76899.1"/>
    </source>
</evidence>
<protein>
    <submittedName>
        <fullName evidence="1">Uncharacterized protein</fullName>
    </submittedName>
</protein>
<reference evidence="1" key="1">
    <citation type="submission" date="2014-09" db="EMBL/GenBank/DDBJ databases">
        <authorList>
            <person name="Magalhaes I.L.F."/>
            <person name="Oliveira U."/>
            <person name="Santos F.R."/>
            <person name="Vidigal T.H.D.A."/>
            <person name="Brescovit A.D."/>
            <person name="Santos A.J."/>
        </authorList>
    </citation>
    <scope>NUCLEOTIDE SEQUENCE</scope>
    <source>
        <tissue evidence="1">Shoot tissue taken approximately 20 cm above the soil surface</tissue>
    </source>
</reference>
<dbReference type="EMBL" id="GBRH01220996">
    <property type="protein sequence ID" value="JAD76899.1"/>
    <property type="molecule type" value="Transcribed_RNA"/>
</dbReference>
<organism evidence="1">
    <name type="scientific">Arundo donax</name>
    <name type="common">Giant reed</name>
    <name type="synonym">Donax arundinaceus</name>
    <dbReference type="NCBI Taxonomy" id="35708"/>
    <lineage>
        <taxon>Eukaryota</taxon>
        <taxon>Viridiplantae</taxon>
        <taxon>Streptophyta</taxon>
        <taxon>Embryophyta</taxon>
        <taxon>Tracheophyta</taxon>
        <taxon>Spermatophyta</taxon>
        <taxon>Magnoliopsida</taxon>
        <taxon>Liliopsida</taxon>
        <taxon>Poales</taxon>
        <taxon>Poaceae</taxon>
        <taxon>PACMAD clade</taxon>
        <taxon>Arundinoideae</taxon>
        <taxon>Arundineae</taxon>
        <taxon>Arundo</taxon>
    </lineage>
</organism>